<dbReference type="SUPFAM" id="SSF52096">
    <property type="entry name" value="ClpP/crotonase"/>
    <property type="match status" value="1"/>
</dbReference>
<keyword evidence="1" id="KW-0812">Transmembrane</keyword>
<protein>
    <submittedName>
        <fullName evidence="2">Uncharacterized protein</fullName>
    </submittedName>
</protein>
<name>A0A218KC84_9CAUD</name>
<reference evidence="2 3" key="1">
    <citation type="submission" date="2015-06" db="EMBL/GenBank/DDBJ databases">
        <title>Complete genome sequence of Bacillus cereus phage PBC2.</title>
        <authorList>
            <person name="Kong M."/>
            <person name="Ryu S."/>
        </authorList>
    </citation>
    <scope>NUCLEOTIDE SEQUENCE [LARGE SCALE GENOMIC DNA]</scope>
</reference>
<dbReference type="Proteomes" id="UP000223102">
    <property type="component" value="Segment"/>
</dbReference>
<dbReference type="InterPro" id="IPR029045">
    <property type="entry name" value="ClpP/crotonase-like_dom_sf"/>
</dbReference>
<keyword evidence="1" id="KW-1133">Transmembrane helix</keyword>
<evidence type="ECO:0000313" key="3">
    <source>
        <dbReference type="Proteomes" id="UP000223102"/>
    </source>
</evidence>
<dbReference type="EMBL" id="KT070867">
    <property type="protein sequence ID" value="AKQ08496.1"/>
    <property type="molecule type" value="Genomic_DNA"/>
</dbReference>
<proteinExistence type="predicted"/>
<evidence type="ECO:0000313" key="2">
    <source>
        <dbReference type="EMBL" id="AKQ08496.1"/>
    </source>
</evidence>
<feature type="transmembrane region" description="Helical" evidence="1">
    <location>
        <begin position="6"/>
        <end position="29"/>
    </location>
</feature>
<keyword evidence="3" id="KW-1185">Reference proteome</keyword>
<dbReference type="Pfam" id="PF00574">
    <property type="entry name" value="CLP_protease"/>
    <property type="match status" value="1"/>
</dbReference>
<dbReference type="Gene3D" id="3.90.226.10">
    <property type="entry name" value="2-enoyl-CoA Hydratase, Chain A, domain 1"/>
    <property type="match status" value="1"/>
</dbReference>
<dbReference type="InterPro" id="IPR023562">
    <property type="entry name" value="ClpP/TepA"/>
</dbReference>
<gene>
    <name evidence="2" type="ORF">PBC2_181</name>
</gene>
<organism evidence="2 3">
    <name type="scientific">Bacillus phage PBC2</name>
    <dbReference type="NCBI Taxonomy" id="1675029"/>
    <lineage>
        <taxon>Viruses</taxon>
        <taxon>Duplodnaviria</taxon>
        <taxon>Heunggongvirae</taxon>
        <taxon>Uroviricota</taxon>
        <taxon>Caudoviricetes</taxon>
        <taxon>Andregratiavirinae</taxon>
        <taxon>Haetaevirus</taxon>
        <taxon>Haetaevirus PBC2</taxon>
    </lineage>
</organism>
<evidence type="ECO:0000256" key="1">
    <source>
        <dbReference type="SAM" id="Phobius"/>
    </source>
</evidence>
<keyword evidence="1" id="KW-0472">Membrane</keyword>
<accession>A0A218KC84</accession>
<sequence>MSQTPIVGVASGICASMALGIFASCHYTLASVYTRFMYHSISYGIGDKLQGHVEQLQEANHLQRMYDHIILKNTSLKKSELEQIQREKRDYWFGAKESIKNGLADDLYEKEPEVEKEEETEVVE</sequence>